<dbReference type="GO" id="GO:0016123">
    <property type="term" value="P:xanthophyll biosynthetic process"/>
    <property type="evidence" value="ECO:0007669"/>
    <property type="project" value="TreeGrafter"/>
</dbReference>
<evidence type="ECO:0000313" key="2">
    <source>
        <dbReference type="Proteomes" id="UP000237347"/>
    </source>
</evidence>
<proteinExistence type="predicted"/>
<accession>A0AAW0K1G2</accession>
<dbReference type="InterPro" id="IPR036188">
    <property type="entry name" value="FAD/NAD-bd_sf"/>
</dbReference>
<evidence type="ECO:0000313" key="1">
    <source>
        <dbReference type="EMBL" id="KAK7832837.1"/>
    </source>
</evidence>
<sequence length="109" mass="12109">MDSTSSRPPLSSQRHLAKLELSDGNSLYTKLVVGADGGKLRIRELAGFKTTGWNYSQNAIICTVEHTVENGCAWQRFLPAGPIALLPMGDNFSNTVWTMKYEPKRVNRP</sequence>
<dbReference type="Gene3D" id="3.30.9.10">
    <property type="entry name" value="D-Amino Acid Oxidase, subunit A, domain 2"/>
    <property type="match status" value="1"/>
</dbReference>
<dbReference type="EMBL" id="PKMF04000419">
    <property type="protein sequence ID" value="KAK7832837.1"/>
    <property type="molecule type" value="Genomic_DNA"/>
</dbReference>
<keyword evidence="1" id="KW-0560">Oxidoreductase</keyword>
<organism evidence="1 2">
    <name type="scientific">Quercus suber</name>
    <name type="common">Cork oak</name>
    <dbReference type="NCBI Taxonomy" id="58331"/>
    <lineage>
        <taxon>Eukaryota</taxon>
        <taxon>Viridiplantae</taxon>
        <taxon>Streptophyta</taxon>
        <taxon>Embryophyta</taxon>
        <taxon>Tracheophyta</taxon>
        <taxon>Spermatophyta</taxon>
        <taxon>Magnoliopsida</taxon>
        <taxon>eudicotyledons</taxon>
        <taxon>Gunneridae</taxon>
        <taxon>Pentapetalae</taxon>
        <taxon>rosids</taxon>
        <taxon>fabids</taxon>
        <taxon>Fagales</taxon>
        <taxon>Fagaceae</taxon>
        <taxon>Quercus</taxon>
    </lineage>
</organism>
<comment type="caution">
    <text evidence="1">The sequence shown here is derived from an EMBL/GenBank/DDBJ whole genome shotgun (WGS) entry which is preliminary data.</text>
</comment>
<dbReference type="PANTHER" id="PTHR43876:SF7">
    <property type="entry name" value="UBIQUINONE BIOSYNTHESIS MONOOXYGENASE COQ6, MITOCHONDRIAL"/>
    <property type="match status" value="1"/>
</dbReference>
<keyword evidence="2" id="KW-1185">Reference proteome</keyword>
<dbReference type="Proteomes" id="UP000237347">
    <property type="component" value="Unassembled WGS sequence"/>
</dbReference>
<name>A0AAW0K1G2_QUESU</name>
<dbReference type="PANTHER" id="PTHR43876">
    <property type="entry name" value="UBIQUINONE BIOSYNTHESIS MONOOXYGENASE COQ6, MITOCHONDRIAL"/>
    <property type="match status" value="1"/>
</dbReference>
<dbReference type="GO" id="GO:0004497">
    <property type="term" value="F:monooxygenase activity"/>
    <property type="evidence" value="ECO:0007669"/>
    <property type="project" value="UniProtKB-KW"/>
</dbReference>
<dbReference type="InterPro" id="IPR051205">
    <property type="entry name" value="UbiH/COQ6_monooxygenase"/>
</dbReference>
<protein>
    <submittedName>
        <fullName evidence="1">Ubiquinone biosynthesis monooxygenase coq6</fullName>
    </submittedName>
</protein>
<dbReference type="GO" id="GO:0005739">
    <property type="term" value="C:mitochondrion"/>
    <property type="evidence" value="ECO:0007669"/>
    <property type="project" value="TreeGrafter"/>
</dbReference>
<dbReference type="SUPFAM" id="SSF51905">
    <property type="entry name" value="FAD/NAD(P)-binding domain"/>
    <property type="match status" value="1"/>
</dbReference>
<dbReference type="GO" id="GO:0016120">
    <property type="term" value="P:carotene biosynthetic process"/>
    <property type="evidence" value="ECO:0007669"/>
    <property type="project" value="TreeGrafter"/>
</dbReference>
<gene>
    <name evidence="1" type="primary">Coq6</name>
    <name evidence="1" type="ORF">CFP56_026213</name>
</gene>
<reference evidence="1 2" key="1">
    <citation type="journal article" date="2018" name="Sci. Data">
        <title>The draft genome sequence of cork oak.</title>
        <authorList>
            <person name="Ramos A.M."/>
            <person name="Usie A."/>
            <person name="Barbosa P."/>
            <person name="Barros P.M."/>
            <person name="Capote T."/>
            <person name="Chaves I."/>
            <person name="Simoes F."/>
            <person name="Abreu I."/>
            <person name="Carrasquinho I."/>
            <person name="Faro C."/>
            <person name="Guimaraes J.B."/>
            <person name="Mendonca D."/>
            <person name="Nobrega F."/>
            <person name="Rodrigues L."/>
            <person name="Saibo N.J.M."/>
            <person name="Varela M.C."/>
            <person name="Egas C."/>
            <person name="Matos J."/>
            <person name="Miguel C.M."/>
            <person name="Oliveira M.M."/>
            <person name="Ricardo C.P."/>
            <person name="Goncalves S."/>
        </authorList>
    </citation>
    <scope>NUCLEOTIDE SEQUENCE [LARGE SCALE GENOMIC DNA]</scope>
    <source>
        <strain evidence="2">cv. HL8</strain>
    </source>
</reference>
<keyword evidence="1" id="KW-0503">Monooxygenase</keyword>
<dbReference type="AlphaFoldDB" id="A0AAW0K1G2"/>
<keyword evidence="1" id="KW-0830">Ubiquinone</keyword>